<accession>A0ABN1ZKD2</accession>
<dbReference type="RefSeq" id="WP_346164483.1">
    <property type="nucleotide sequence ID" value="NZ_BAAAOQ010000046.1"/>
</dbReference>
<proteinExistence type="predicted"/>
<dbReference type="PROSITE" id="PS50807">
    <property type="entry name" value="GCM"/>
    <property type="match status" value="1"/>
</dbReference>
<organism evidence="2 3">
    <name type="scientific">Streptomyces bangladeshensis</name>
    <dbReference type="NCBI Taxonomy" id="295352"/>
    <lineage>
        <taxon>Bacteria</taxon>
        <taxon>Bacillati</taxon>
        <taxon>Actinomycetota</taxon>
        <taxon>Actinomycetes</taxon>
        <taxon>Kitasatosporales</taxon>
        <taxon>Streptomycetaceae</taxon>
        <taxon>Streptomyces</taxon>
    </lineage>
</organism>
<evidence type="ECO:0000313" key="3">
    <source>
        <dbReference type="Proteomes" id="UP001501391"/>
    </source>
</evidence>
<evidence type="ECO:0000313" key="2">
    <source>
        <dbReference type="EMBL" id="GAA1500336.1"/>
    </source>
</evidence>
<dbReference type="InterPro" id="IPR003902">
    <property type="entry name" value="Tscrpt_reg_GCM"/>
</dbReference>
<protein>
    <recommendedName>
        <fullName evidence="1">GCM domain-containing protein</fullName>
    </recommendedName>
</protein>
<comment type="caution">
    <text evidence="2">The sequence shown here is derived from an EMBL/GenBank/DDBJ whole genome shotgun (WGS) entry which is preliminary data.</text>
</comment>
<evidence type="ECO:0000259" key="1">
    <source>
        <dbReference type="PROSITE" id="PS50807"/>
    </source>
</evidence>
<feature type="domain" description="GCM" evidence="1">
    <location>
        <begin position="1"/>
        <end position="76"/>
    </location>
</feature>
<sequence length="76" mass="8267">MGPDHVPFSGNNCSWASWAINNHDASWYNNGTSGLYACVWQSQYYTGSVKVIKAGTSSRADSVHAHRGSSNIWGDC</sequence>
<dbReference type="EMBL" id="BAAAOQ010000046">
    <property type="protein sequence ID" value="GAA1500336.1"/>
    <property type="molecule type" value="Genomic_DNA"/>
</dbReference>
<gene>
    <name evidence="2" type="ORF">GCM10009787_77950</name>
</gene>
<dbReference type="Pfam" id="PF03995">
    <property type="entry name" value="Inhibitor_I36"/>
    <property type="match status" value="1"/>
</dbReference>
<dbReference type="Proteomes" id="UP001501391">
    <property type="component" value="Unassembled WGS sequence"/>
</dbReference>
<name>A0ABN1ZKD2_9ACTN</name>
<keyword evidence="3" id="KW-1185">Reference proteome</keyword>
<reference evidence="2 3" key="1">
    <citation type="journal article" date="2019" name="Int. J. Syst. Evol. Microbiol.">
        <title>The Global Catalogue of Microorganisms (GCM) 10K type strain sequencing project: providing services to taxonomists for standard genome sequencing and annotation.</title>
        <authorList>
            <consortium name="The Broad Institute Genomics Platform"/>
            <consortium name="The Broad Institute Genome Sequencing Center for Infectious Disease"/>
            <person name="Wu L."/>
            <person name="Ma J."/>
        </authorList>
    </citation>
    <scope>NUCLEOTIDE SEQUENCE [LARGE SCALE GENOMIC DNA]</scope>
    <source>
        <strain evidence="2 3">JCM 14924</strain>
    </source>
</reference>